<dbReference type="PANTHER" id="PTHR13353">
    <property type="entry name" value="TRANSMEMBRANE PROTEIN 19"/>
    <property type="match status" value="1"/>
</dbReference>
<comment type="subcellular location">
    <subcellularLocation>
        <location evidence="1">Membrane</location>
        <topology evidence="1">Multi-pass membrane protein</topology>
    </subcellularLocation>
</comment>
<dbReference type="AlphaFoldDB" id="A0AAD5USB6"/>
<dbReference type="Pfam" id="PF01940">
    <property type="entry name" value="DUF92"/>
    <property type="match status" value="1"/>
</dbReference>
<comment type="similarity">
    <text evidence="2">Belongs to the TMEM19 family.</text>
</comment>
<accession>A0AAD5USB6</accession>
<evidence type="ECO:0000256" key="6">
    <source>
        <dbReference type="SAM" id="Phobius"/>
    </source>
</evidence>
<evidence type="ECO:0000313" key="8">
    <source>
        <dbReference type="Proteomes" id="UP001212997"/>
    </source>
</evidence>
<evidence type="ECO:0000256" key="5">
    <source>
        <dbReference type="ARBA" id="ARBA00023136"/>
    </source>
</evidence>
<feature type="transmembrane region" description="Helical" evidence="6">
    <location>
        <begin position="33"/>
        <end position="60"/>
    </location>
</feature>
<keyword evidence="3 6" id="KW-0812">Transmembrane</keyword>
<organism evidence="7 8">
    <name type="scientific">Meripilus lineatus</name>
    <dbReference type="NCBI Taxonomy" id="2056292"/>
    <lineage>
        <taxon>Eukaryota</taxon>
        <taxon>Fungi</taxon>
        <taxon>Dikarya</taxon>
        <taxon>Basidiomycota</taxon>
        <taxon>Agaricomycotina</taxon>
        <taxon>Agaricomycetes</taxon>
        <taxon>Polyporales</taxon>
        <taxon>Meripilaceae</taxon>
        <taxon>Meripilus</taxon>
    </lineage>
</organism>
<dbReference type="GO" id="GO:0016020">
    <property type="term" value="C:membrane"/>
    <property type="evidence" value="ECO:0007669"/>
    <property type="project" value="UniProtKB-SubCell"/>
</dbReference>
<keyword evidence="5 6" id="KW-0472">Membrane</keyword>
<evidence type="ECO:0000256" key="4">
    <source>
        <dbReference type="ARBA" id="ARBA00022989"/>
    </source>
</evidence>
<evidence type="ECO:0000256" key="2">
    <source>
        <dbReference type="ARBA" id="ARBA00009012"/>
    </source>
</evidence>
<sequence length="321" mass="33847">MALTDIPWFPILLAAYMGWSGVRKGSLSLDGGIAAFIIGSTMLSVPLRTFGVSLIIFYLVGSKATKVGKELKARLEEGHQEAGNRNASQVLCNSFSAFLATLLWSASFVDGSFFSPLLESSSRGPFYNSAQWCAVSPSIGNGWSRKAVYFALGHFACCLGDTLASELGILSKTPPRLITTFKVVPPGTNGGVSRTGTAASAAGGIIMGVTFAASLLLESSACRAQWQQVVVPLVIWGAFGGLFGSLVDSLMGATIQRTKFSTKTKRILIDESPVPTNKSDVQVISGIDLLTNNQGRLSSSSFLQVNLASSIIIAILCGYLA</sequence>
<dbReference type="InterPro" id="IPR002794">
    <property type="entry name" value="DUF92_TMEM19"/>
</dbReference>
<dbReference type="Proteomes" id="UP001212997">
    <property type="component" value="Unassembled WGS sequence"/>
</dbReference>
<protein>
    <recommendedName>
        <fullName evidence="9">Integral membrane family protein</fullName>
    </recommendedName>
</protein>
<evidence type="ECO:0000256" key="3">
    <source>
        <dbReference type="ARBA" id="ARBA00022692"/>
    </source>
</evidence>
<gene>
    <name evidence="7" type="ORF">NLI96_g11131</name>
</gene>
<comment type="caution">
    <text evidence="7">The sequence shown here is derived from an EMBL/GenBank/DDBJ whole genome shotgun (WGS) entry which is preliminary data.</text>
</comment>
<keyword evidence="8" id="KW-1185">Reference proteome</keyword>
<evidence type="ECO:0000313" key="7">
    <source>
        <dbReference type="EMBL" id="KAJ3476473.1"/>
    </source>
</evidence>
<feature type="transmembrane region" description="Helical" evidence="6">
    <location>
        <begin position="198"/>
        <end position="217"/>
    </location>
</feature>
<reference evidence="7" key="1">
    <citation type="submission" date="2022-07" db="EMBL/GenBank/DDBJ databases">
        <title>Genome Sequence of Physisporinus lineatus.</title>
        <authorList>
            <person name="Buettner E."/>
        </authorList>
    </citation>
    <scope>NUCLEOTIDE SEQUENCE</scope>
    <source>
        <strain evidence="7">VT162</strain>
    </source>
</reference>
<feature type="transmembrane region" description="Helical" evidence="6">
    <location>
        <begin position="301"/>
        <end position="320"/>
    </location>
</feature>
<proteinExistence type="inferred from homology"/>
<feature type="transmembrane region" description="Helical" evidence="6">
    <location>
        <begin position="229"/>
        <end position="247"/>
    </location>
</feature>
<evidence type="ECO:0008006" key="9">
    <source>
        <dbReference type="Google" id="ProtNLM"/>
    </source>
</evidence>
<name>A0AAD5USB6_9APHY</name>
<dbReference type="PANTHER" id="PTHR13353:SF5">
    <property type="entry name" value="TRANSMEMBRANE PROTEIN 19"/>
    <property type="match status" value="1"/>
</dbReference>
<keyword evidence="4 6" id="KW-1133">Transmembrane helix</keyword>
<feature type="transmembrane region" description="Helical" evidence="6">
    <location>
        <begin position="90"/>
        <end position="109"/>
    </location>
</feature>
<evidence type="ECO:0000256" key="1">
    <source>
        <dbReference type="ARBA" id="ARBA00004141"/>
    </source>
</evidence>
<dbReference type="EMBL" id="JANAWD010000703">
    <property type="protein sequence ID" value="KAJ3476473.1"/>
    <property type="molecule type" value="Genomic_DNA"/>
</dbReference>